<evidence type="ECO:0000313" key="2">
    <source>
        <dbReference type="EMBL" id="MFC5629554.1"/>
    </source>
</evidence>
<comment type="caution">
    <text evidence="2">The sequence shown here is derived from an EMBL/GenBank/DDBJ whole genome shotgun (WGS) entry which is preliminary data.</text>
</comment>
<protein>
    <submittedName>
        <fullName evidence="2">Uncharacterized protein</fullName>
    </submittedName>
</protein>
<proteinExistence type="predicted"/>
<evidence type="ECO:0000256" key="1">
    <source>
        <dbReference type="SAM" id="Coils"/>
    </source>
</evidence>
<accession>A0ABW0U9W0</accession>
<evidence type="ECO:0000313" key="3">
    <source>
        <dbReference type="Proteomes" id="UP001596143"/>
    </source>
</evidence>
<keyword evidence="3" id="KW-1185">Reference proteome</keyword>
<reference evidence="3" key="1">
    <citation type="journal article" date="2019" name="Int. J. Syst. Evol. Microbiol.">
        <title>The Global Catalogue of Microorganisms (GCM) 10K type strain sequencing project: providing services to taxonomists for standard genome sequencing and annotation.</title>
        <authorList>
            <consortium name="The Broad Institute Genomics Platform"/>
            <consortium name="The Broad Institute Genome Sequencing Center for Infectious Disease"/>
            <person name="Wu L."/>
            <person name="Ma J."/>
        </authorList>
    </citation>
    <scope>NUCLEOTIDE SEQUENCE [LARGE SCALE GENOMIC DNA]</scope>
    <source>
        <strain evidence="3">CGMCC 1.15790</strain>
    </source>
</reference>
<dbReference type="RefSeq" id="WP_270896006.1">
    <property type="nucleotide sequence ID" value="NZ_JBHSPF010000061.1"/>
</dbReference>
<dbReference type="EMBL" id="JBHSPF010000061">
    <property type="protein sequence ID" value="MFC5629554.1"/>
    <property type="molecule type" value="Genomic_DNA"/>
</dbReference>
<name>A0ABW0U9W0_9BACI</name>
<sequence>MEKKDYFLENKKLESYVFESETSPREIFYQSLLSLSEQLKVAKNELLNASRNFVANLNREMKERLQWLQNDFDQMMEKHVQQLRQKANNKQFTKDQNAAHETVFYLRELTELYLEEFLDTKELEDFKVNLMWLTEAPYKMKNNVELAFDEAVGIN</sequence>
<gene>
    <name evidence="2" type="ORF">ACFPTR_11900</name>
</gene>
<dbReference type="Proteomes" id="UP001596143">
    <property type="component" value="Unassembled WGS sequence"/>
</dbReference>
<feature type="coiled-coil region" evidence="1">
    <location>
        <begin position="32"/>
        <end position="78"/>
    </location>
</feature>
<keyword evidence="1" id="KW-0175">Coiled coil</keyword>
<organism evidence="2 3">
    <name type="scientific">Aliibacillus thermotolerans</name>
    <dbReference type="NCBI Taxonomy" id="1834418"/>
    <lineage>
        <taxon>Bacteria</taxon>
        <taxon>Bacillati</taxon>
        <taxon>Bacillota</taxon>
        <taxon>Bacilli</taxon>
        <taxon>Bacillales</taxon>
        <taxon>Bacillaceae</taxon>
        <taxon>Aliibacillus</taxon>
    </lineage>
</organism>